<reference evidence="2" key="1">
    <citation type="submission" date="2021-02" db="EMBL/GenBank/DDBJ databases">
        <authorList>
            <person name="Nowell W R."/>
        </authorList>
    </citation>
    <scope>NUCLEOTIDE SEQUENCE</scope>
</reference>
<feature type="non-terminal residue" evidence="2">
    <location>
        <position position="1"/>
    </location>
</feature>
<dbReference type="Proteomes" id="UP000663868">
    <property type="component" value="Unassembled WGS sequence"/>
</dbReference>
<accession>A0A820P7E4</accession>
<dbReference type="AlphaFoldDB" id="A0A820P7E4"/>
<dbReference type="EMBL" id="CAJOBB010024627">
    <property type="protein sequence ID" value="CAF4402210.1"/>
    <property type="molecule type" value="Genomic_DNA"/>
</dbReference>
<feature type="non-terminal residue" evidence="2">
    <location>
        <position position="126"/>
    </location>
</feature>
<gene>
    <name evidence="2" type="ORF">KXQ929_LOCUS51088</name>
</gene>
<evidence type="ECO:0000313" key="3">
    <source>
        <dbReference type="Proteomes" id="UP000663868"/>
    </source>
</evidence>
<comment type="caution">
    <text evidence="2">The sequence shown here is derived from an EMBL/GenBank/DDBJ whole genome shotgun (WGS) entry which is preliminary data.</text>
</comment>
<evidence type="ECO:0000313" key="2">
    <source>
        <dbReference type="EMBL" id="CAF4402210.1"/>
    </source>
</evidence>
<feature type="compositionally biased region" description="Polar residues" evidence="1">
    <location>
        <begin position="38"/>
        <end position="47"/>
    </location>
</feature>
<feature type="region of interest" description="Disordered" evidence="1">
    <location>
        <begin position="26"/>
        <end position="64"/>
    </location>
</feature>
<name>A0A820P7E4_9BILA</name>
<protein>
    <submittedName>
        <fullName evidence="2">Uncharacterized protein</fullName>
    </submittedName>
</protein>
<proteinExistence type="predicted"/>
<evidence type="ECO:0000256" key="1">
    <source>
        <dbReference type="SAM" id="MobiDB-lite"/>
    </source>
</evidence>
<sequence>RIRWDLFVSNTSNIKGALPLKPSNYRNRQKILPPVRPTNLSSKTSQSLDRKTAMKSSTLPPIDSNKKLSTHVPIMFILSASSSTQLCARLIERYNQITYLSIEDIANIDYDDSIDLKKQEHRYDSI</sequence>
<organism evidence="2 3">
    <name type="scientific">Adineta steineri</name>
    <dbReference type="NCBI Taxonomy" id="433720"/>
    <lineage>
        <taxon>Eukaryota</taxon>
        <taxon>Metazoa</taxon>
        <taxon>Spiralia</taxon>
        <taxon>Gnathifera</taxon>
        <taxon>Rotifera</taxon>
        <taxon>Eurotatoria</taxon>
        <taxon>Bdelloidea</taxon>
        <taxon>Adinetida</taxon>
        <taxon>Adinetidae</taxon>
        <taxon>Adineta</taxon>
    </lineage>
</organism>